<accession>A0A9D4RVP6</accession>
<dbReference type="InterPro" id="IPR003118">
    <property type="entry name" value="Pointed_dom"/>
</dbReference>
<dbReference type="PROSITE" id="PS51433">
    <property type="entry name" value="PNT"/>
    <property type="match status" value="1"/>
</dbReference>
<dbReference type="GO" id="GO:0030154">
    <property type="term" value="P:cell differentiation"/>
    <property type="evidence" value="ECO:0007669"/>
    <property type="project" value="TreeGrafter"/>
</dbReference>
<dbReference type="InterPro" id="IPR036388">
    <property type="entry name" value="WH-like_DNA-bd_sf"/>
</dbReference>
<gene>
    <name evidence="7" type="ORF">DPMN_006784</name>
</gene>
<dbReference type="Proteomes" id="UP000828390">
    <property type="component" value="Unassembled WGS sequence"/>
</dbReference>
<proteinExistence type="inferred from homology"/>
<dbReference type="GO" id="GO:0005634">
    <property type="term" value="C:nucleus"/>
    <property type="evidence" value="ECO:0007669"/>
    <property type="project" value="UniProtKB-SubCell"/>
</dbReference>
<dbReference type="SUPFAM" id="SSF47769">
    <property type="entry name" value="SAM/Pointed domain"/>
    <property type="match status" value="1"/>
</dbReference>
<dbReference type="Gene3D" id="1.10.10.10">
    <property type="entry name" value="Winged helix-like DNA-binding domain superfamily/Winged helix DNA-binding domain"/>
    <property type="match status" value="1"/>
</dbReference>
<dbReference type="InterPro" id="IPR036390">
    <property type="entry name" value="WH_DNA-bd_sf"/>
</dbReference>
<feature type="region of interest" description="Disordered" evidence="4">
    <location>
        <begin position="458"/>
        <end position="485"/>
    </location>
</feature>
<feature type="domain" description="ETS" evidence="5">
    <location>
        <begin position="497"/>
        <end position="579"/>
    </location>
</feature>
<protein>
    <submittedName>
        <fullName evidence="7">Uncharacterized protein</fullName>
    </submittedName>
</protein>
<feature type="domain" description="PNT" evidence="6">
    <location>
        <begin position="237"/>
        <end position="324"/>
    </location>
</feature>
<evidence type="ECO:0000256" key="1">
    <source>
        <dbReference type="ARBA" id="ARBA00005562"/>
    </source>
</evidence>
<reference evidence="7" key="1">
    <citation type="journal article" date="2019" name="bioRxiv">
        <title>The Genome of the Zebra Mussel, Dreissena polymorpha: A Resource for Invasive Species Research.</title>
        <authorList>
            <person name="McCartney M.A."/>
            <person name="Auch B."/>
            <person name="Kono T."/>
            <person name="Mallez S."/>
            <person name="Zhang Y."/>
            <person name="Obille A."/>
            <person name="Becker A."/>
            <person name="Abrahante J.E."/>
            <person name="Garbe J."/>
            <person name="Badalamenti J.P."/>
            <person name="Herman A."/>
            <person name="Mangelson H."/>
            <person name="Liachko I."/>
            <person name="Sullivan S."/>
            <person name="Sone E.D."/>
            <person name="Koren S."/>
            <person name="Silverstein K.A.T."/>
            <person name="Beckman K.B."/>
            <person name="Gohl D.M."/>
        </authorList>
    </citation>
    <scope>NUCLEOTIDE SEQUENCE</scope>
    <source>
        <strain evidence="7">Duluth1</strain>
        <tissue evidence="7">Whole animal</tissue>
    </source>
</reference>
<evidence type="ECO:0000313" key="8">
    <source>
        <dbReference type="Proteomes" id="UP000828390"/>
    </source>
</evidence>
<dbReference type="PANTHER" id="PTHR11849">
    <property type="entry name" value="ETS"/>
    <property type="match status" value="1"/>
</dbReference>
<evidence type="ECO:0000259" key="6">
    <source>
        <dbReference type="PROSITE" id="PS51433"/>
    </source>
</evidence>
<comment type="subcellular location">
    <subcellularLocation>
        <location evidence="3">Nucleus</location>
    </subcellularLocation>
</comment>
<organism evidence="7 8">
    <name type="scientific">Dreissena polymorpha</name>
    <name type="common">Zebra mussel</name>
    <name type="synonym">Mytilus polymorpha</name>
    <dbReference type="NCBI Taxonomy" id="45954"/>
    <lineage>
        <taxon>Eukaryota</taxon>
        <taxon>Metazoa</taxon>
        <taxon>Spiralia</taxon>
        <taxon>Lophotrochozoa</taxon>
        <taxon>Mollusca</taxon>
        <taxon>Bivalvia</taxon>
        <taxon>Autobranchia</taxon>
        <taxon>Heteroconchia</taxon>
        <taxon>Euheterodonta</taxon>
        <taxon>Imparidentia</taxon>
        <taxon>Neoheterodontei</taxon>
        <taxon>Myida</taxon>
        <taxon>Dreissenoidea</taxon>
        <taxon>Dreissenidae</taxon>
        <taxon>Dreissena</taxon>
    </lineage>
</organism>
<dbReference type="PROSITE" id="PS50061">
    <property type="entry name" value="ETS_DOMAIN_3"/>
    <property type="match status" value="1"/>
</dbReference>
<dbReference type="OrthoDB" id="5961210at2759"/>
<keyword evidence="2 3" id="KW-0238">DNA-binding</keyword>
<evidence type="ECO:0000256" key="4">
    <source>
        <dbReference type="SAM" id="MobiDB-lite"/>
    </source>
</evidence>
<dbReference type="InterPro" id="IPR000418">
    <property type="entry name" value="Ets_dom"/>
</dbReference>
<comment type="similarity">
    <text evidence="1 3">Belongs to the ETS family.</text>
</comment>
<dbReference type="GO" id="GO:0000981">
    <property type="term" value="F:DNA-binding transcription factor activity, RNA polymerase II-specific"/>
    <property type="evidence" value="ECO:0007669"/>
    <property type="project" value="TreeGrafter"/>
</dbReference>
<keyword evidence="3" id="KW-0539">Nucleus</keyword>
<evidence type="ECO:0000259" key="5">
    <source>
        <dbReference type="PROSITE" id="PS50061"/>
    </source>
</evidence>
<name>A0A9D4RVP6_DREPO</name>
<dbReference type="EMBL" id="JAIWYP010000001">
    <property type="protein sequence ID" value="KAH3882839.1"/>
    <property type="molecule type" value="Genomic_DNA"/>
</dbReference>
<dbReference type="PANTHER" id="PTHR11849:SF190">
    <property type="entry name" value="ETS-DOMAIN PROTEIN"/>
    <property type="match status" value="1"/>
</dbReference>
<dbReference type="SMART" id="SM00251">
    <property type="entry name" value="SAM_PNT"/>
    <property type="match status" value="1"/>
</dbReference>
<dbReference type="SMART" id="SM00413">
    <property type="entry name" value="ETS"/>
    <property type="match status" value="1"/>
</dbReference>
<dbReference type="AlphaFoldDB" id="A0A9D4RVP6"/>
<dbReference type="Gene3D" id="1.10.150.50">
    <property type="entry name" value="Transcription Factor, Ets-1"/>
    <property type="match status" value="1"/>
</dbReference>
<dbReference type="Pfam" id="PF02198">
    <property type="entry name" value="SAM_PNT"/>
    <property type="match status" value="1"/>
</dbReference>
<dbReference type="InterPro" id="IPR013761">
    <property type="entry name" value="SAM/pointed_sf"/>
</dbReference>
<keyword evidence="8" id="KW-1185">Reference proteome</keyword>
<dbReference type="GO" id="GO:0043565">
    <property type="term" value="F:sequence-specific DNA binding"/>
    <property type="evidence" value="ECO:0007669"/>
    <property type="project" value="InterPro"/>
</dbReference>
<evidence type="ECO:0000256" key="3">
    <source>
        <dbReference type="RuleBase" id="RU004019"/>
    </source>
</evidence>
<reference evidence="7" key="2">
    <citation type="submission" date="2020-11" db="EMBL/GenBank/DDBJ databases">
        <authorList>
            <person name="McCartney M.A."/>
            <person name="Auch B."/>
            <person name="Kono T."/>
            <person name="Mallez S."/>
            <person name="Becker A."/>
            <person name="Gohl D.M."/>
            <person name="Silverstein K.A.T."/>
            <person name="Koren S."/>
            <person name="Bechman K.B."/>
            <person name="Herman A."/>
            <person name="Abrahante J.E."/>
            <person name="Garbe J."/>
        </authorList>
    </citation>
    <scope>NUCLEOTIDE SEQUENCE</scope>
    <source>
        <strain evidence="7">Duluth1</strain>
        <tissue evidence="7">Whole animal</tissue>
    </source>
</reference>
<dbReference type="PRINTS" id="PR00454">
    <property type="entry name" value="ETSDOMAIN"/>
</dbReference>
<sequence length="633" mass="71788">MNIFILSIADQSDLFYLVDSVLDEIEQAKAKKADTDDLLPAAAEELFIPDMMNQFEAGFGLCGSDLRSQYGSFFDAPMSQISPYPQQAYMSPPNAHSSCNSSIDDIIDENDDEIDDEYLKFVEKNDGVCARLPPQNAYMESHNSSNTLTSPSNLTCGIQSSAYALSAQQQQQQQQQHQQHSGGCDDVSIATVESSVEIKKEIHNNFSDLIQLPDIKHHGPIASNQMHQYRGTAFFDESSCETTHSECMSWTLKHPESWCPMDVLDWLYWSAENYEIDCSVLRGEAFRMITGEQLCQMTVHDFTLLEPTFGPLLHRLFREQLQCANFSPATSSKSGYHAVSSRARDSHGYSYQEASPVDRNTSFLSDNAGCASPSSGSEHTSPESYRQYHQPRDALFDYGIYMSAGHPQTQTDAQDCLTPEGNNSFAIPPAAHMNYAFAYDTYSSTPRSIFNPISKADAREKYSSSPVPRRKPGRPRIKSIPTEEEIRAQREKKIKSQHLWEFIYDMLNNPLYNPQILKWEQQEEGVFRFVQSEAVAQLWGTLKSNDNMTYEKLSRAMRHYYKRGILERVEGRRLVYKFSRGTLERMKQRQSGAHMLDVFSSNVFSSDNRFSMPSVSSVSSFNVQHSHAHEAFL</sequence>
<comment type="caution">
    <text evidence="7">The sequence shown here is derived from an EMBL/GenBank/DDBJ whole genome shotgun (WGS) entry which is preliminary data.</text>
</comment>
<dbReference type="SUPFAM" id="SSF46785">
    <property type="entry name" value="Winged helix' DNA-binding domain"/>
    <property type="match status" value="1"/>
</dbReference>
<evidence type="ECO:0000256" key="2">
    <source>
        <dbReference type="ARBA" id="ARBA00023125"/>
    </source>
</evidence>
<feature type="compositionally biased region" description="Basic residues" evidence="4">
    <location>
        <begin position="468"/>
        <end position="477"/>
    </location>
</feature>
<dbReference type="Pfam" id="PF00178">
    <property type="entry name" value="Ets"/>
    <property type="match status" value="1"/>
</dbReference>
<dbReference type="InterPro" id="IPR046328">
    <property type="entry name" value="ETS_fam"/>
</dbReference>
<evidence type="ECO:0000313" key="7">
    <source>
        <dbReference type="EMBL" id="KAH3882839.1"/>
    </source>
</evidence>
<dbReference type="FunFam" id="1.10.10.10:FF:001336">
    <property type="entry name" value="Epithelium specific ets factor 3, ese3, putative"/>
    <property type="match status" value="1"/>
</dbReference>